<keyword evidence="3" id="KW-1185">Reference proteome</keyword>
<dbReference type="EMBL" id="KZ857423">
    <property type="protein sequence ID" value="RDX46879.1"/>
    <property type="molecule type" value="Genomic_DNA"/>
</dbReference>
<evidence type="ECO:0000313" key="3">
    <source>
        <dbReference type="Proteomes" id="UP000256964"/>
    </source>
</evidence>
<reference evidence="2 3" key="1">
    <citation type="journal article" date="2018" name="Biotechnol. Biofuels">
        <title>Integrative visual omics of the white-rot fungus Polyporus brumalis exposes the biotechnological potential of its oxidative enzymes for delignifying raw plant biomass.</title>
        <authorList>
            <person name="Miyauchi S."/>
            <person name="Rancon A."/>
            <person name="Drula E."/>
            <person name="Hage H."/>
            <person name="Chaduli D."/>
            <person name="Favel A."/>
            <person name="Grisel S."/>
            <person name="Henrissat B."/>
            <person name="Herpoel-Gimbert I."/>
            <person name="Ruiz-Duenas F.J."/>
            <person name="Chevret D."/>
            <person name="Hainaut M."/>
            <person name="Lin J."/>
            <person name="Wang M."/>
            <person name="Pangilinan J."/>
            <person name="Lipzen A."/>
            <person name="Lesage-Meessen L."/>
            <person name="Navarro D."/>
            <person name="Riley R."/>
            <person name="Grigoriev I.V."/>
            <person name="Zhou S."/>
            <person name="Raouche S."/>
            <person name="Rosso M.N."/>
        </authorList>
    </citation>
    <scope>NUCLEOTIDE SEQUENCE [LARGE SCALE GENOMIC DNA]</scope>
    <source>
        <strain evidence="2 3">BRFM 1820</strain>
    </source>
</reference>
<feature type="domain" description="Integrase core" evidence="1">
    <location>
        <begin position="1"/>
        <end position="105"/>
    </location>
</feature>
<dbReference type="STRING" id="139420.A0A371D312"/>
<evidence type="ECO:0000259" key="1">
    <source>
        <dbReference type="Pfam" id="PF24764"/>
    </source>
</evidence>
<dbReference type="PANTHER" id="PTHR46791">
    <property type="entry name" value="EXPRESSED PROTEIN"/>
    <property type="match status" value="1"/>
</dbReference>
<protein>
    <recommendedName>
        <fullName evidence="1">Integrase core domain-containing protein</fullName>
    </recommendedName>
</protein>
<gene>
    <name evidence="2" type="ORF">OH76DRAFT_1355251</name>
</gene>
<name>A0A371D312_9APHY</name>
<dbReference type="OrthoDB" id="3252187at2759"/>
<accession>A0A371D312</accession>
<organism evidence="2 3">
    <name type="scientific">Lentinus brumalis</name>
    <dbReference type="NCBI Taxonomy" id="2498619"/>
    <lineage>
        <taxon>Eukaryota</taxon>
        <taxon>Fungi</taxon>
        <taxon>Dikarya</taxon>
        <taxon>Basidiomycota</taxon>
        <taxon>Agaricomycotina</taxon>
        <taxon>Agaricomycetes</taxon>
        <taxon>Polyporales</taxon>
        <taxon>Polyporaceae</taxon>
        <taxon>Lentinus</taxon>
    </lineage>
</organism>
<dbReference type="Proteomes" id="UP000256964">
    <property type="component" value="Unassembled WGS sequence"/>
</dbReference>
<dbReference type="AlphaFoldDB" id="A0A371D312"/>
<dbReference type="InterPro" id="IPR058913">
    <property type="entry name" value="Integrase_dom_put"/>
</dbReference>
<evidence type="ECO:0000313" key="2">
    <source>
        <dbReference type="EMBL" id="RDX46879.1"/>
    </source>
</evidence>
<sequence>MEEVRGLGRGSYIWGRSVHNIRIERLWVDVTCGFGHKWKELFRLLEVSYDLNVDRDADIWLLHHLFLGAINRDAEQWAAAWNEHTIARRGERHSSPTQMYVRGTAAHGRRGVYPMEDVAREAGRSSDEHYADYGVDWDDLEHRRIREHHDQYNQDDGDATNPFLTDRPGRLSHVEVPESRCPLRVEQVRALDTYLAQFPCYQRATMESCLELWIVAKQFVLGL</sequence>
<dbReference type="Pfam" id="PF24764">
    <property type="entry name" value="rva_4"/>
    <property type="match status" value="1"/>
</dbReference>
<dbReference type="PANTHER" id="PTHR46791:SF7">
    <property type="entry name" value="INTEGRASE CATALYTIC DOMAIN-CONTAINING PROTEIN"/>
    <property type="match status" value="1"/>
</dbReference>
<proteinExistence type="predicted"/>